<keyword evidence="4" id="KW-0560">Oxidoreductase</keyword>
<evidence type="ECO:0000256" key="5">
    <source>
        <dbReference type="ARBA" id="ARBA00023033"/>
    </source>
</evidence>
<evidence type="ECO:0000313" key="8">
    <source>
        <dbReference type="EMBL" id="XCH76220.1"/>
    </source>
</evidence>
<keyword evidence="5" id="KW-0503">Monooxygenase</keyword>
<evidence type="ECO:0000256" key="1">
    <source>
        <dbReference type="ARBA" id="ARBA00001974"/>
    </source>
</evidence>
<dbReference type="EMBL" id="CP157762">
    <property type="protein sequence ID" value="XBP95517.1"/>
    <property type="molecule type" value="Genomic_DNA"/>
</dbReference>
<dbReference type="Gene3D" id="3.50.50.60">
    <property type="entry name" value="FAD/NAD(P)-binding domain"/>
    <property type="match status" value="1"/>
</dbReference>
<evidence type="ECO:0000259" key="6">
    <source>
        <dbReference type="Pfam" id="PF01494"/>
    </source>
</evidence>
<gene>
    <name evidence="8" type="ORF">ABUL08_09065</name>
    <name evidence="7" type="ORF">VK199_09020</name>
</gene>
<dbReference type="SUPFAM" id="SSF51905">
    <property type="entry name" value="FAD/NAD(P)-binding domain"/>
    <property type="match status" value="1"/>
</dbReference>
<keyword evidence="2" id="KW-0285">Flavoprotein</keyword>
<evidence type="ECO:0000313" key="7">
    <source>
        <dbReference type="EMBL" id="XBP95517.1"/>
    </source>
</evidence>
<accession>A0AAU8HI99</accession>
<dbReference type="Pfam" id="PF01494">
    <property type="entry name" value="FAD_binding_3"/>
    <property type="match status" value="1"/>
</dbReference>
<feature type="domain" description="FAD-binding" evidence="6">
    <location>
        <begin position="6"/>
        <end position="340"/>
    </location>
</feature>
<reference evidence="7" key="1">
    <citation type="submission" date="2024-01" db="EMBL/GenBank/DDBJ databases">
        <title>The genome sequence of Micromonospora mangrovi CCTCC AA 2012012.</title>
        <authorList>
            <person name="Gao J."/>
        </authorList>
    </citation>
    <scope>NUCLEOTIDE SEQUENCE</scope>
    <source>
        <strain evidence="7">CCTCC AA 2012012</strain>
    </source>
</reference>
<dbReference type="InterPro" id="IPR050493">
    <property type="entry name" value="FAD-dep_Monooxygenase_BioMet"/>
</dbReference>
<dbReference type="InterPro" id="IPR002938">
    <property type="entry name" value="FAD-bd"/>
</dbReference>
<dbReference type="PRINTS" id="PR00420">
    <property type="entry name" value="RNGMNOXGNASE"/>
</dbReference>
<organism evidence="8">
    <name type="scientific">Micromonospora sp. CCTCC AA 2012012</name>
    <dbReference type="NCBI Taxonomy" id="3111921"/>
    <lineage>
        <taxon>Bacteria</taxon>
        <taxon>Bacillati</taxon>
        <taxon>Actinomycetota</taxon>
        <taxon>Actinomycetes</taxon>
        <taxon>Micromonosporales</taxon>
        <taxon>Micromonosporaceae</taxon>
        <taxon>Micromonospora</taxon>
    </lineage>
</organism>
<comment type="cofactor">
    <cofactor evidence="1">
        <name>FAD</name>
        <dbReference type="ChEBI" id="CHEBI:57692"/>
    </cofactor>
</comment>
<dbReference type="EMBL" id="CP159342">
    <property type="protein sequence ID" value="XCH76220.1"/>
    <property type="molecule type" value="Genomic_DNA"/>
</dbReference>
<protein>
    <submittedName>
        <fullName evidence="8">NAD(P)/FAD-dependent oxidoreductase</fullName>
    </submittedName>
</protein>
<keyword evidence="3" id="KW-0274">FAD</keyword>
<dbReference type="PANTHER" id="PTHR13789">
    <property type="entry name" value="MONOOXYGENASE"/>
    <property type="match status" value="1"/>
</dbReference>
<dbReference type="InterPro" id="IPR036188">
    <property type="entry name" value="FAD/NAD-bd_sf"/>
</dbReference>
<reference evidence="8" key="2">
    <citation type="submission" date="2024-06" db="EMBL/GenBank/DDBJ databases">
        <title>Micromonospora mangrovi CCTCC AA 2012012 genome sequences.</title>
        <authorList>
            <person name="Gao J."/>
        </authorList>
    </citation>
    <scope>NUCLEOTIDE SEQUENCE</scope>
    <source>
        <strain evidence="8">CCTCC AA 2012012</strain>
    </source>
</reference>
<dbReference type="AlphaFoldDB" id="A0AAU8HI99"/>
<dbReference type="GO" id="GO:0004497">
    <property type="term" value="F:monooxygenase activity"/>
    <property type="evidence" value="ECO:0007669"/>
    <property type="project" value="UniProtKB-KW"/>
</dbReference>
<evidence type="ECO:0000256" key="4">
    <source>
        <dbReference type="ARBA" id="ARBA00023002"/>
    </source>
</evidence>
<evidence type="ECO:0000256" key="3">
    <source>
        <dbReference type="ARBA" id="ARBA00022827"/>
    </source>
</evidence>
<dbReference type="PANTHER" id="PTHR13789:SF318">
    <property type="entry name" value="GERANYLGERANYL DIPHOSPHATE REDUCTASE"/>
    <property type="match status" value="1"/>
</dbReference>
<evidence type="ECO:0000256" key="2">
    <source>
        <dbReference type="ARBA" id="ARBA00022630"/>
    </source>
</evidence>
<dbReference type="GO" id="GO:0071949">
    <property type="term" value="F:FAD binding"/>
    <property type="evidence" value="ECO:0007669"/>
    <property type="project" value="InterPro"/>
</dbReference>
<name>A0AAU8HI99_9ACTN</name>
<proteinExistence type="predicted"/>
<sequence length="402" mass="42733">MTTTGPILIAGAGVGGLTAALALARHGIPVQVYERRGLDEIVTNAGFGHTIWSNATTSLASLGLERRLLDRAEVLTGSESRDQHQRVMFRMAIAESISPGGTPAVGIGRGDLIELLREACAEHGVRPEYGQRATGYELTPDGVTLKLGDGRTVTGAALVAADGIRSTILTQLRGELPVVHTGRSTYRGIAPGTCGLSRGVVHLFTNPDTRIGGGAWLIGGDRVVWTLSCERAPGGEDPGGTAARAAELAASVGGPAPVFVGTTPPENISRLDVYYHEWHDSWGEGPVTLLGDAAHALPTDLGQGACMAIEDGVVLGDCLATAADVTAGLREYERRRRERVFWIRERVLRVSRFTPVRNKALRWAVGQVAKVVVARSAPKMWQEMQRPPQFTAPVPDPGPSRI</sequence>
<dbReference type="RefSeq" id="WP_350936402.1">
    <property type="nucleotide sequence ID" value="NZ_CP157762.1"/>
</dbReference>